<dbReference type="CDD" id="cd00067">
    <property type="entry name" value="GAL4"/>
    <property type="match status" value="1"/>
</dbReference>
<gene>
    <name evidence="3" type="ORF">RDB_LOCUS5021</name>
</gene>
<dbReference type="AlphaFoldDB" id="A0A8H2X2G6"/>
<feature type="region of interest" description="Disordered" evidence="1">
    <location>
        <begin position="227"/>
        <end position="253"/>
    </location>
</feature>
<dbReference type="EMBL" id="CAJMWZ010000268">
    <property type="protein sequence ID" value="CAE6415423.1"/>
    <property type="molecule type" value="Genomic_DNA"/>
</dbReference>
<evidence type="ECO:0000256" key="1">
    <source>
        <dbReference type="SAM" id="MobiDB-lite"/>
    </source>
</evidence>
<dbReference type="InterPro" id="IPR001138">
    <property type="entry name" value="Zn2Cys6_DnaBD"/>
</dbReference>
<organism evidence="3 4">
    <name type="scientific">Rhizoctonia solani</name>
    <dbReference type="NCBI Taxonomy" id="456999"/>
    <lineage>
        <taxon>Eukaryota</taxon>
        <taxon>Fungi</taxon>
        <taxon>Dikarya</taxon>
        <taxon>Basidiomycota</taxon>
        <taxon>Agaricomycotina</taxon>
        <taxon>Agaricomycetes</taxon>
        <taxon>Cantharellales</taxon>
        <taxon>Ceratobasidiaceae</taxon>
        <taxon>Rhizoctonia</taxon>
    </lineage>
</organism>
<dbReference type="GO" id="GO:0000981">
    <property type="term" value="F:DNA-binding transcription factor activity, RNA polymerase II-specific"/>
    <property type="evidence" value="ECO:0007669"/>
    <property type="project" value="InterPro"/>
</dbReference>
<accession>A0A8H2X2G6</accession>
<feature type="compositionally biased region" description="Basic and acidic residues" evidence="1">
    <location>
        <begin position="406"/>
        <end position="415"/>
    </location>
</feature>
<dbReference type="SMART" id="SM00066">
    <property type="entry name" value="GAL4"/>
    <property type="match status" value="1"/>
</dbReference>
<evidence type="ECO:0000313" key="4">
    <source>
        <dbReference type="Proteomes" id="UP000663850"/>
    </source>
</evidence>
<dbReference type="Gene3D" id="4.10.240.10">
    <property type="entry name" value="Zn(2)-C6 fungal-type DNA-binding domain"/>
    <property type="match status" value="1"/>
</dbReference>
<dbReference type="SUPFAM" id="SSF57701">
    <property type="entry name" value="Zn2/Cys6 DNA-binding domain"/>
    <property type="match status" value="1"/>
</dbReference>
<dbReference type="PROSITE" id="PS00463">
    <property type="entry name" value="ZN2_CY6_FUNGAL_1"/>
    <property type="match status" value="1"/>
</dbReference>
<dbReference type="GO" id="GO:0008270">
    <property type="term" value="F:zinc ion binding"/>
    <property type="evidence" value="ECO:0007669"/>
    <property type="project" value="InterPro"/>
</dbReference>
<evidence type="ECO:0000313" key="3">
    <source>
        <dbReference type="EMBL" id="CAE6415423.1"/>
    </source>
</evidence>
<dbReference type="PROSITE" id="PS50048">
    <property type="entry name" value="ZN2_CY6_FUNGAL_2"/>
    <property type="match status" value="1"/>
</dbReference>
<evidence type="ECO:0000259" key="2">
    <source>
        <dbReference type="PROSITE" id="PS50048"/>
    </source>
</evidence>
<feature type="compositionally biased region" description="Polar residues" evidence="1">
    <location>
        <begin position="227"/>
        <end position="240"/>
    </location>
</feature>
<dbReference type="InterPro" id="IPR036864">
    <property type="entry name" value="Zn2-C6_fun-type_DNA-bd_sf"/>
</dbReference>
<dbReference type="Proteomes" id="UP000663850">
    <property type="component" value="Unassembled WGS sequence"/>
</dbReference>
<feature type="compositionally biased region" description="Basic residues" evidence="1">
    <location>
        <begin position="432"/>
        <end position="441"/>
    </location>
</feature>
<feature type="region of interest" description="Disordered" evidence="1">
    <location>
        <begin position="396"/>
        <end position="441"/>
    </location>
</feature>
<comment type="caution">
    <text evidence="3">The sequence shown here is derived from an EMBL/GenBank/DDBJ whole genome shotgun (WGS) entry which is preliminary data.</text>
</comment>
<feature type="domain" description="Zn(2)-C6 fungal-type" evidence="2">
    <location>
        <begin position="358"/>
        <end position="393"/>
    </location>
</feature>
<protein>
    <recommendedName>
        <fullName evidence="2">Zn(2)-C6 fungal-type domain-containing protein</fullName>
    </recommendedName>
</protein>
<name>A0A8H2X2G6_9AGAM</name>
<proteinExistence type="predicted"/>
<reference evidence="3" key="1">
    <citation type="submission" date="2021-01" db="EMBL/GenBank/DDBJ databases">
        <authorList>
            <person name="Kaushik A."/>
        </authorList>
    </citation>
    <scope>NUCLEOTIDE SEQUENCE</scope>
    <source>
        <strain evidence="3">Type strain: AG8-Rh-89/</strain>
    </source>
</reference>
<sequence>MSQPYYSDYSQQYYPPSSYDTTQSHTPAYNNYYNSGVTPSAHAVDDSSVLAQTYTYPNVNYAATTNDFSSYAPAPAPGQMVPYYPDSGNQIPHQASNSFALYSGPTNLTLRSNPSTSMISAGTHAPRAPAGATGIHKMGRTLSITTIRSRHLLNRTTMRAIKIILSSTDTELARNAPSDPVNHLETVVPYGTLPIHEPRVPSERRPSVVYQTFDDGSVGHAHHTQFSPFIQSQPPSTESPAPQEEDSDSTVSHGRSDLFVQQRRAAGYQHDLQAQQELKFQLSGQFEQFEANLVNNQEYTHHHHPVHNRQSSSSSDHARLLPAPIVPSQARERIAPHVHTSPEAEEKKVSPSKKPALACLFCRKRKIACGPPSPDSTDRTCNQCARRGQVCEYPAESRRGVRKTQKVPDPEEPTVHKFVRGDAGSRGVGPARRGRRKRTAD</sequence>